<feature type="compositionally biased region" description="Polar residues" evidence="1">
    <location>
        <begin position="72"/>
        <end position="83"/>
    </location>
</feature>
<evidence type="ECO:0000256" key="1">
    <source>
        <dbReference type="SAM" id="MobiDB-lite"/>
    </source>
</evidence>
<dbReference type="RefSeq" id="WP_283756896.1">
    <property type="nucleotide sequence ID" value="NZ_JAQOSQ010000002.1"/>
</dbReference>
<evidence type="ECO:0000313" key="2">
    <source>
        <dbReference type="EMBL" id="MDJ1182244.1"/>
    </source>
</evidence>
<name>A0ABT7BSS7_9CYAN</name>
<accession>A0ABT7BSS7</accession>
<comment type="caution">
    <text evidence="2">The sequence shown here is derived from an EMBL/GenBank/DDBJ whole genome shotgun (WGS) entry which is preliminary data.</text>
</comment>
<reference evidence="2 3" key="1">
    <citation type="submission" date="2023-01" db="EMBL/GenBank/DDBJ databases">
        <title>Novel diversity within Roseofilum (Cyanobacteria; Desertifilaceae) from marine benthic mats with descriptions of four novel species.</title>
        <authorList>
            <person name="Wang Y."/>
            <person name="Berthold D.E."/>
            <person name="Hu J."/>
            <person name="Lefler F.W."/>
            <person name="Laughinghouse H.D. IV."/>
        </authorList>
    </citation>
    <scope>NUCLEOTIDE SEQUENCE [LARGE SCALE GENOMIC DNA]</scope>
    <source>
        <strain evidence="2 3">BLCC-M143</strain>
    </source>
</reference>
<proteinExistence type="predicted"/>
<keyword evidence="3" id="KW-1185">Reference proteome</keyword>
<gene>
    <name evidence="2" type="ORF">PMH09_03475</name>
</gene>
<evidence type="ECO:0000313" key="3">
    <source>
        <dbReference type="Proteomes" id="UP001232992"/>
    </source>
</evidence>
<evidence type="ECO:0008006" key="4">
    <source>
        <dbReference type="Google" id="ProtNLM"/>
    </source>
</evidence>
<protein>
    <recommendedName>
        <fullName evidence="4">Thylakoid lumen protein</fullName>
    </recommendedName>
</protein>
<organism evidence="2 3">
    <name type="scientific">Roseofilum casamattae BLCC-M143</name>
    <dbReference type="NCBI Taxonomy" id="3022442"/>
    <lineage>
        <taxon>Bacteria</taxon>
        <taxon>Bacillati</taxon>
        <taxon>Cyanobacteriota</taxon>
        <taxon>Cyanophyceae</taxon>
        <taxon>Desertifilales</taxon>
        <taxon>Desertifilaceae</taxon>
        <taxon>Roseofilum</taxon>
        <taxon>Roseofilum casamattae</taxon>
    </lineage>
</organism>
<dbReference type="Proteomes" id="UP001232992">
    <property type="component" value="Unassembled WGS sequence"/>
</dbReference>
<sequence>MNSETLVQLLQQSFHVTLGATASLAEVLQDSQKREERWQKLTQDLSELTKEWSEKGKVAEQDARDFVDRMVKQNQNSNGSSDVYRSAEPPETPTADNSNPQAEIAELTAEIAHLRAELEKLRQGEN</sequence>
<dbReference type="EMBL" id="JAQOSQ010000002">
    <property type="protein sequence ID" value="MDJ1182244.1"/>
    <property type="molecule type" value="Genomic_DNA"/>
</dbReference>
<feature type="region of interest" description="Disordered" evidence="1">
    <location>
        <begin position="71"/>
        <end position="101"/>
    </location>
</feature>